<reference evidence="1" key="1">
    <citation type="submission" date="2014-05" db="EMBL/GenBank/DDBJ databases">
        <authorList>
            <person name="Chronopoulou M."/>
        </authorList>
    </citation>
    <scope>NUCLEOTIDE SEQUENCE</scope>
    <source>
        <tissue evidence="1">Whole organism</tissue>
    </source>
</reference>
<organism evidence="1">
    <name type="scientific">Lepeophtheirus salmonis</name>
    <name type="common">Salmon louse</name>
    <name type="synonym">Caligus salmonis</name>
    <dbReference type="NCBI Taxonomy" id="72036"/>
    <lineage>
        <taxon>Eukaryota</taxon>
        <taxon>Metazoa</taxon>
        <taxon>Ecdysozoa</taxon>
        <taxon>Arthropoda</taxon>
        <taxon>Crustacea</taxon>
        <taxon>Multicrustacea</taxon>
        <taxon>Hexanauplia</taxon>
        <taxon>Copepoda</taxon>
        <taxon>Siphonostomatoida</taxon>
        <taxon>Caligidae</taxon>
        <taxon>Lepeophtheirus</taxon>
    </lineage>
</organism>
<dbReference type="EMBL" id="HACA01027008">
    <property type="protein sequence ID" value="CDW44369.1"/>
    <property type="molecule type" value="Transcribed_RNA"/>
</dbReference>
<accession>A0A0K2V1M3</accession>
<sequence length="13" mass="1436">METEAQGQSTLLK</sequence>
<evidence type="ECO:0000313" key="1">
    <source>
        <dbReference type="EMBL" id="CDW44369.1"/>
    </source>
</evidence>
<proteinExistence type="predicted"/>
<protein>
    <submittedName>
        <fullName evidence="1">Uncharacterized protein</fullName>
    </submittedName>
</protein>
<name>A0A0K2V1M3_LEPSM</name>